<name>A0A3B0ZEG9_9ZZZZ</name>
<dbReference type="Gene3D" id="3.60.21.10">
    <property type="match status" value="1"/>
</dbReference>
<reference evidence="3" key="1">
    <citation type="submission" date="2018-06" db="EMBL/GenBank/DDBJ databases">
        <authorList>
            <person name="Zhirakovskaya E."/>
        </authorList>
    </citation>
    <scope>NUCLEOTIDE SEQUENCE</scope>
</reference>
<accession>A0A3B0ZEG9</accession>
<dbReference type="AlphaFoldDB" id="A0A3B0ZEG9"/>
<dbReference type="SUPFAM" id="SSF56300">
    <property type="entry name" value="Metallo-dependent phosphatases"/>
    <property type="match status" value="1"/>
</dbReference>
<dbReference type="PANTHER" id="PTHR33393:SF11">
    <property type="entry name" value="POLYGLUTAMINE SYNTHESIS ACCESSORY PROTEIN RV0574C-RELATED"/>
    <property type="match status" value="1"/>
</dbReference>
<dbReference type="InterPro" id="IPR052169">
    <property type="entry name" value="CW_Biosynth-Accessory"/>
</dbReference>
<protein>
    <submittedName>
        <fullName evidence="3">Capsule biosynthesis protein capA</fullName>
    </submittedName>
</protein>
<proteinExistence type="inferred from homology"/>
<gene>
    <name evidence="3" type="ORF">MNBD_GAMMA23-144</name>
</gene>
<comment type="similarity">
    <text evidence="1">Belongs to the CapA family.</text>
</comment>
<evidence type="ECO:0000313" key="3">
    <source>
        <dbReference type="EMBL" id="VAW91828.1"/>
    </source>
</evidence>
<dbReference type="InterPro" id="IPR029052">
    <property type="entry name" value="Metallo-depent_PP-like"/>
</dbReference>
<organism evidence="3">
    <name type="scientific">hydrothermal vent metagenome</name>
    <dbReference type="NCBI Taxonomy" id="652676"/>
    <lineage>
        <taxon>unclassified sequences</taxon>
        <taxon>metagenomes</taxon>
        <taxon>ecological metagenomes</taxon>
    </lineage>
</organism>
<dbReference type="CDD" id="cd07381">
    <property type="entry name" value="MPP_CapA"/>
    <property type="match status" value="1"/>
</dbReference>
<dbReference type="SMART" id="SM00854">
    <property type="entry name" value="PGA_cap"/>
    <property type="match status" value="1"/>
</dbReference>
<dbReference type="InterPro" id="IPR019079">
    <property type="entry name" value="Capsule_synth_CapA"/>
</dbReference>
<dbReference type="EMBL" id="UOFT01000016">
    <property type="protein sequence ID" value="VAW91828.1"/>
    <property type="molecule type" value="Genomic_DNA"/>
</dbReference>
<feature type="domain" description="Capsule synthesis protein CapA" evidence="2">
    <location>
        <begin position="75"/>
        <end position="316"/>
    </location>
</feature>
<evidence type="ECO:0000256" key="1">
    <source>
        <dbReference type="ARBA" id="ARBA00005662"/>
    </source>
</evidence>
<dbReference type="PANTHER" id="PTHR33393">
    <property type="entry name" value="POLYGLUTAMINE SYNTHESIS ACCESSORY PROTEIN RV0574C-RELATED"/>
    <property type="match status" value="1"/>
</dbReference>
<evidence type="ECO:0000259" key="2">
    <source>
        <dbReference type="SMART" id="SM00854"/>
    </source>
</evidence>
<dbReference type="Pfam" id="PF09587">
    <property type="entry name" value="PGA_cap"/>
    <property type="match status" value="1"/>
</dbReference>
<sequence>MLRTFSFVTSSILKHNVLQTALLFAGVLFLLLFVSACSNITKPDLPEASLSKPNTVMASPDQSAMQHTLPDTILNIMAVGDMMLGTDYPDYRLPPQDGKALLAGVSDILSQADITFGNLEGTFGTGGVAEKACPDVSRCYVFRMPPRYALHLKEAGFDVMSLANNHARDFGDSGRLLTMQTLDNAGIKHSGLEGDIAQWELKGLKVVLIAFAPFRGAHDFLDLDYVRKTIQSLAQAHDIVIVSFHAGAEGDAYIRVPFETEYFHGENRGDVVLFAHTAIEAGADVILGHGPHVPRALELYQQRIIAYSLGNFCTTLGIKVTGKNGLAPILSINIDQQGRFKSGQIISARQRRPAGPLIDKRHRAARLIRQLTQQDFPDTGLEIDAVGNIMVKAQVKAIPAINRDNIETKSDKSSLDSVK</sequence>